<evidence type="ECO:0000256" key="5">
    <source>
        <dbReference type="ARBA" id="ARBA00022725"/>
    </source>
</evidence>
<evidence type="ECO:0000256" key="2">
    <source>
        <dbReference type="ARBA" id="ARBA00022475"/>
    </source>
</evidence>
<keyword evidence="3" id="KW-0716">Sensory transduction</keyword>
<keyword evidence="6 10" id="KW-1133">Transmembrane helix</keyword>
<comment type="subcellular location">
    <subcellularLocation>
        <location evidence="1">Cell membrane</location>
        <topology evidence="1">Multi-pass membrane protein</topology>
    </subcellularLocation>
</comment>
<evidence type="ECO:0000256" key="9">
    <source>
        <dbReference type="ARBA" id="ARBA00023224"/>
    </source>
</evidence>
<sequence>MESIGVFSQIWLKIVVLITKRDKIRQVITKTQKFWKNDIPGSGNSELLRLLHKATNIFLTYICLSTCMFLFKPLLVRGTTIYYYYPIQQIPWFVSYAIEFYVTVVTMLLVIGCNLFISVLIVIGAGQFSNLNAKIKQLDIEKIKDKEDLQICMVELSGDVEYHDFLIEYVKLLDDIFAKLFAILMAIVTALLCMNMYVLSQPNTQLVDLIRCGTMVCALTTEFLFLYGVPAQTLMDEVVTRCL</sequence>
<feature type="transmembrane region" description="Helical" evidence="10">
    <location>
        <begin position="57"/>
        <end position="75"/>
    </location>
</feature>
<evidence type="ECO:0000256" key="6">
    <source>
        <dbReference type="ARBA" id="ARBA00022989"/>
    </source>
</evidence>
<dbReference type="Proteomes" id="UP001152888">
    <property type="component" value="Unassembled WGS sequence"/>
</dbReference>
<evidence type="ECO:0000313" key="12">
    <source>
        <dbReference type="Proteomes" id="UP001152888"/>
    </source>
</evidence>
<keyword evidence="4 10" id="KW-0812">Transmembrane</keyword>
<evidence type="ECO:0000256" key="4">
    <source>
        <dbReference type="ARBA" id="ARBA00022692"/>
    </source>
</evidence>
<dbReference type="GO" id="GO:0004984">
    <property type="term" value="F:olfactory receptor activity"/>
    <property type="evidence" value="ECO:0007669"/>
    <property type="project" value="InterPro"/>
</dbReference>
<comment type="caution">
    <text evidence="11">The sequence shown here is derived from an EMBL/GenBank/DDBJ whole genome shotgun (WGS) entry which is preliminary data.</text>
</comment>
<evidence type="ECO:0000313" key="11">
    <source>
        <dbReference type="EMBL" id="CAH1957499.1"/>
    </source>
</evidence>
<keyword evidence="2" id="KW-1003">Cell membrane</keyword>
<protein>
    <submittedName>
        <fullName evidence="11">Uncharacterized protein</fullName>
    </submittedName>
</protein>
<reference evidence="11" key="1">
    <citation type="submission" date="2022-03" db="EMBL/GenBank/DDBJ databases">
        <authorList>
            <person name="Sayadi A."/>
        </authorList>
    </citation>
    <scope>NUCLEOTIDE SEQUENCE</scope>
</reference>
<evidence type="ECO:0000256" key="1">
    <source>
        <dbReference type="ARBA" id="ARBA00004651"/>
    </source>
</evidence>
<keyword evidence="12" id="KW-1185">Reference proteome</keyword>
<dbReference type="AlphaFoldDB" id="A0A9P0JMT7"/>
<dbReference type="Pfam" id="PF02949">
    <property type="entry name" value="7tm_6"/>
    <property type="match status" value="1"/>
</dbReference>
<dbReference type="EMBL" id="CAKOFQ010006671">
    <property type="protein sequence ID" value="CAH1957499.1"/>
    <property type="molecule type" value="Genomic_DNA"/>
</dbReference>
<organism evidence="11 12">
    <name type="scientific">Acanthoscelides obtectus</name>
    <name type="common">Bean weevil</name>
    <name type="synonym">Bruchus obtectus</name>
    <dbReference type="NCBI Taxonomy" id="200917"/>
    <lineage>
        <taxon>Eukaryota</taxon>
        <taxon>Metazoa</taxon>
        <taxon>Ecdysozoa</taxon>
        <taxon>Arthropoda</taxon>
        <taxon>Hexapoda</taxon>
        <taxon>Insecta</taxon>
        <taxon>Pterygota</taxon>
        <taxon>Neoptera</taxon>
        <taxon>Endopterygota</taxon>
        <taxon>Coleoptera</taxon>
        <taxon>Polyphaga</taxon>
        <taxon>Cucujiformia</taxon>
        <taxon>Chrysomeloidea</taxon>
        <taxon>Chrysomelidae</taxon>
        <taxon>Bruchinae</taxon>
        <taxon>Bruchini</taxon>
        <taxon>Acanthoscelides</taxon>
    </lineage>
</organism>
<feature type="transmembrane region" description="Helical" evidence="10">
    <location>
        <begin position="96"/>
        <end position="123"/>
    </location>
</feature>
<dbReference type="GO" id="GO:0007165">
    <property type="term" value="P:signal transduction"/>
    <property type="evidence" value="ECO:0007669"/>
    <property type="project" value="UniProtKB-KW"/>
</dbReference>
<evidence type="ECO:0000256" key="8">
    <source>
        <dbReference type="ARBA" id="ARBA00023170"/>
    </source>
</evidence>
<evidence type="ECO:0000256" key="10">
    <source>
        <dbReference type="SAM" id="Phobius"/>
    </source>
</evidence>
<accession>A0A9P0JMT7</accession>
<dbReference type="OrthoDB" id="6696021at2759"/>
<keyword evidence="5" id="KW-0552">Olfaction</keyword>
<dbReference type="PANTHER" id="PTHR21137">
    <property type="entry name" value="ODORANT RECEPTOR"/>
    <property type="match status" value="1"/>
</dbReference>
<keyword evidence="9" id="KW-0807">Transducer</keyword>
<dbReference type="GO" id="GO:0005549">
    <property type="term" value="F:odorant binding"/>
    <property type="evidence" value="ECO:0007669"/>
    <property type="project" value="InterPro"/>
</dbReference>
<proteinExistence type="predicted"/>
<keyword evidence="7 10" id="KW-0472">Membrane</keyword>
<feature type="transmembrane region" description="Helical" evidence="10">
    <location>
        <begin position="176"/>
        <end position="197"/>
    </location>
</feature>
<evidence type="ECO:0000256" key="3">
    <source>
        <dbReference type="ARBA" id="ARBA00022606"/>
    </source>
</evidence>
<feature type="transmembrane region" description="Helical" evidence="10">
    <location>
        <begin position="209"/>
        <end position="229"/>
    </location>
</feature>
<dbReference type="GO" id="GO:0005886">
    <property type="term" value="C:plasma membrane"/>
    <property type="evidence" value="ECO:0007669"/>
    <property type="project" value="UniProtKB-SubCell"/>
</dbReference>
<keyword evidence="8" id="KW-0675">Receptor</keyword>
<name>A0A9P0JMT7_ACAOB</name>
<dbReference type="InterPro" id="IPR004117">
    <property type="entry name" value="7tm6_olfct_rcpt"/>
</dbReference>
<gene>
    <name evidence="11" type="ORF">ACAOBT_LOCUS2127</name>
</gene>
<dbReference type="PANTHER" id="PTHR21137:SF35">
    <property type="entry name" value="ODORANT RECEPTOR 19A-RELATED"/>
    <property type="match status" value="1"/>
</dbReference>
<evidence type="ECO:0000256" key="7">
    <source>
        <dbReference type="ARBA" id="ARBA00023136"/>
    </source>
</evidence>